<reference evidence="2" key="1">
    <citation type="submission" date="2021-07" db="EMBL/GenBank/DDBJ databases">
        <title>Zhongshania sp. CAU 1632 isolated from seawater.</title>
        <authorList>
            <person name="Kim W."/>
        </authorList>
    </citation>
    <scope>NUCLEOTIDE SEQUENCE</scope>
    <source>
        <strain evidence="2">CAU 1632</strain>
    </source>
</reference>
<protein>
    <submittedName>
        <fullName evidence="2">Uncharacterized protein</fullName>
    </submittedName>
</protein>
<proteinExistence type="predicted"/>
<feature type="region of interest" description="Disordered" evidence="1">
    <location>
        <begin position="61"/>
        <end position="95"/>
    </location>
</feature>
<accession>A0ABS6VNV3</accession>
<evidence type="ECO:0000313" key="3">
    <source>
        <dbReference type="Proteomes" id="UP001166291"/>
    </source>
</evidence>
<dbReference type="EMBL" id="JAHWDQ010000001">
    <property type="protein sequence ID" value="MBW2939990.1"/>
    <property type="molecule type" value="Genomic_DNA"/>
</dbReference>
<dbReference type="Proteomes" id="UP001166291">
    <property type="component" value="Unassembled WGS sequence"/>
</dbReference>
<dbReference type="RefSeq" id="WP_219042220.1">
    <property type="nucleotide sequence ID" value="NZ_JAHWDQ010000001.1"/>
</dbReference>
<evidence type="ECO:0000256" key="1">
    <source>
        <dbReference type="SAM" id="MobiDB-lite"/>
    </source>
</evidence>
<keyword evidence="3" id="KW-1185">Reference proteome</keyword>
<sequence>MNEALRLDYLQAMGVDSYVPRYVLDGAAESPLCDMGFPPADYDDGGAASADNYDIESEYQNLSAQRDSEKSAAGSSQARALQDSSPQSNGESRSRIASELEGINLDGKSAKRAANVEEKDQLNAENDGAAQANPRFSVDLVGTDIGLLFVVDTTASALIPSEKRLLANIAVAVKTHHHIESAPRFSSTKFQWPVVKTPSFAQGANAAKDALLGSVMAHAERQNAPCIVVFGEQIQPYFDHDILASASLTVLFSASPAAMMTDGALKAALWQQLRGHAFPTQDSE</sequence>
<feature type="compositionally biased region" description="Polar residues" evidence="1">
    <location>
        <begin position="73"/>
        <end position="91"/>
    </location>
</feature>
<name>A0ABS6VNV3_9GAMM</name>
<organism evidence="2 3">
    <name type="scientific">Zhongshania aquimaris</name>
    <dbReference type="NCBI Taxonomy" id="2857107"/>
    <lineage>
        <taxon>Bacteria</taxon>
        <taxon>Pseudomonadati</taxon>
        <taxon>Pseudomonadota</taxon>
        <taxon>Gammaproteobacteria</taxon>
        <taxon>Cellvibrionales</taxon>
        <taxon>Spongiibacteraceae</taxon>
        <taxon>Zhongshania</taxon>
    </lineage>
</organism>
<gene>
    <name evidence="2" type="ORF">KXJ70_04350</name>
</gene>
<comment type="caution">
    <text evidence="2">The sequence shown here is derived from an EMBL/GenBank/DDBJ whole genome shotgun (WGS) entry which is preliminary data.</text>
</comment>
<evidence type="ECO:0000313" key="2">
    <source>
        <dbReference type="EMBL" id="MBW2939990.1"/>
    </source>
</evidence>